<dbReference type="NCBIfam" id="TIGR02607">
    <property type="entry name" value="antidote_HigA"/>
    <property type="match status" value="1"/>
</dbReference>
<evidence type="ECO:0000313" key="4">
    <source>
        <dbReference type="Proteomes" id="UP000300142"/>
    </source>
</evidence>
<dbReference type="PROSITE" id="PS50943">
    <property type="entry name" value="HTH_CROC1"/>
    <property type="match status" value="1"/>
</dbReference>
<evidence type="ECO:0000313" key="3">
    <source>
        <dbReference type="EMBL" id="GCL38410.1"/>
    </source>
</evidence>
<dbReference type="SUPFAM" id="SSF47413">
    <property type="entry name" value="lambda repressor-like DNA-binding domains"/>
    <property type="match status" value="1"/>
</dbReference>
<sequence length="103" mass="11770">MNNWQNITEDRLARPIHPGEVIADILDDLEVNYHDFAEVLGISHQTIQEIINGEKSITVDIAIRLGKALGNGPRLWLNLQQKVDVWDALQSHQEEYNKVMTLV</sequence>
<name>A0A480A096_9CYAN</name>
<dbReference type="PANTHER" id="PTHR36924">
    <property type="entry name" value="ANTITOXIN HIGA-1"/>
    <property type="match status" value="1"/>
</dbReference>
<dbReference type="Gene3D" id="1.10.260.40">
    <property type="entry name" value="lambda repressor-like DNA-binding domains"/>
    <property type="match status" value="1"/>
</dbReference>
<dbReference type="EMBL" id="BJCE01000140">
    <property type="protein sequence ID" value="GCL38410.1"/>
    <property type="molecule type" value="Genomic_DNA"/>
</dbReference>
<dbReference type="AlphaFoldDB" id="A0A480A096"/>
<accession>A0A480A096</accession>
<evidence type="ECO:0000259" key="2">
    <source>
        <dbReference type="PROSITE" id="PS50943"/>
    </source>
</evidence>
<evidence type="ECO:0000256" key="1">
    <source>
        <dbReference type="ARBA" id="ARBA00023125"/>
    </source>
</evidence>
<keyword evidence="4" id="KW-1185">Reference proteome</keyword>
<dbReference type="InterPro" id="IPR010982">
    <property type="entry name" value="Lambda_DNA-bd_dom_sf"/>
</dbReference>
<dbReference type="PANTHER" id="PTHR36924:SF1">
    <property type="entry name" value="ANTITOXIN HIGA-1"/>
    <property type="match status" value="1"/>
</dbReference>
<dbReference type="SMART" id="SM00530">
    <property type="entry name" value="HTH_XRE"/>
    <property type="match status" value="1"/>
</dbReference>
<dbReference type="GO" id="GO:0003677">
    <property type="term" value="F:DNA binding"/>
    <property type="evidence" value="ECO:0007669"/>
    <property type="project" value="UniProtKB-KW"/>
</dbReference>
<gene>
    <name evidence="3" type="ORF">SR1949_35250</name>
</gene>
<dbReference type="CDD" id="cd00093">
    <property type="entry name" value="HTH_XRE"/>
    <property type="match status" value="1"/>
</dbReference>
<protein>
    <submittedName>
        <fullName evidence="3">XRE family plasmid maintenance system antidote protein</fullName>
    </submittedName>
</protein>
<keyword evidence="1" id="KW-0238">DNA-binding</keyword>
<comment type="caution">
    <text evidence="3">The sequence shown here is derived from an EMBL/GenBank/DDBJ whole genome shotgun (WGS) entry which is preliminary data.</text>
</comment>
<dbReference type="RefSeq" id="WP_096566387.1">
    <property type="nucleotide sequence ID" value="NZ_BJCE01000140.1"/>
</dbReference>
<dbReference type="InterPro" id="IPR013430">
    <property type="entry name" value="Toxin_antidote_HigA"/>
</dbReference>
<proteinExistence type="predicted"/>
<dbReference type="Pfam" id="PF01381">
    <property type="entry name" value="HTH_3"/>
    <property type="match status" value="1"/>
</dbReference>
<dbReference type="InterPro" id="IPR001387">
    <property type="entry name" value="Cro/C1-type_HTH"/>
</dbReference>
<organism evidence="3 4">
    <name type="scientific">Sphaerospermopsis reniformis</name>
    <dbReference type="NCBI Taxonomy" id="531300"/>
    <lineage>
        <taxon>Bacteria</taxon>
        <taxon>Bacillati</taxon>
        <taxon>Cyanobacteriota</taxon>
        <taxon>Cyanophyceae</taxon>
        <taxon>Nostocales</taxon>
        <taxon>Aphanizomenonaceae</taxon>
        <taxon>Sphaerospermopsis</taxon>
    </lineage>
</organism>
<reference evidence="4" key="1">
    <citation type="submission" date="2019-02" db="EMBL/GenBank/DDBJ databases">
        <title>Draft genome sequence of Sphaerospermopsis reniformis NIES-1949.</title>
        <authorList>
            <person name="Yamaguchi H."/>
            <person name="Suzuki S."/>
            <person name="Kawachi M."/>
        </authorList>
    </citation>
    <scope>NUCLEOTIDE SEQUENCE [LARGE SCALE GENOMIC DNA]</scope>
    <source>
        <strain evidence="4">NIES-1949</strain>
    </source>
</reference>
<feature type="domain" description="HTH cro/C1-type" evidence="2">
    <location>
        <begin position="35"/>
        <end position="77"/>
    </location>
</feature>
<dbReference type="Proteomes" id="UP000300142">
    <property type="component" value="Unassembled WGS sequence"/>
</dbReference>